<reference evidence="2" key="1">
    <citation type="journal article" date="2020" name="Stud. Mycol.">
        <title>101 Dothideomycetes genomes: a test case for predicting lifestyles and emergence of pathogens.</title>
        <authorList>
            <person name="Haridas S."/>
            <person name="Albert R."/>
            <person name="Binder M."/>
            <person name="Bloem J."/>
            <person name="Labutti K."/>
            <person name="Salamov A."/>
            <person name="Andreopoulos B."/>
            <person name="Baker S."/>
            <person name="Barry K."/>
            <person name="Bills G."/>
            <person name="Bluhm B."/>
            <person name="Cannon C."/>
            <person name="Castanera R."/>
            <person name="Culley D."/>
            <person name="Daum C."/>
            <person name="Ezra D."/>
            <person name="Gonzalez J."/>
            <person name="Henrissat B."/>
            <person name="Kuo A."/>
            <person name="Liang C."/>
            <person name="Lipzen A."/>
            <person name="Lutzoni F."/>
            <person name="Magnuson J."/>
            <person name="Mondo S."/>
            <person name="Nolan M."/>
            <person name="Ohm R."/>
            <person name="Pangilinan J."/>
            <person name="Park H.-J."/>
            <person name="Ramirez L."/>
            <person name="Alfaro M."/>
            <person name="Sun H."/>
            <person name="Tritt A."/>
            <person name="Yoshinaga Y."/>
            <person name="Zwiers L.-H."/>
            <person name="Turgeon B."/>
            <person name="Goodwin S."/>
            <person name="Spatafora J."/>
            <person name="Crous P."/>
            <person name="Grigoriev I."/>
        </authorList>
    </citation>
    <scope>NUCLEOTIDE SEQUENCE</scope>
    <source>
        <strain evidence="2">CBS 109.77</strain>
    </source>
</reference>
<dbReference type="EMBL" id="MU001935">
    <property type="protein sequence ID" value="KAF2793264.1"/>
    <property type="molecule type" value="Genomic_DNA"/>
</dbReference>
<dbReference type="Proteomes" id="UP000799757">
    <property type="component" value="Unassembled WGS sequence"/>
</dbReference>
<feature type="compositionally biased region" description="Low complexity" evidence="1">
    <location>
        <begin position="102"/>
        <end position="112"/>
    </location>
</feature>
<feature type="compositionally biased region" description="Pro residues" evidence="1">
    <location>
        <begin position="89"/>
        <end position="98"/>
    </location>
</feature>
<feature type="region of interest" description="Disordered" evidence="1">
    <location>
        <begin position="1"/>
        <end position="25"/>
    </location>
</feature>
<gene>
    <name evidence="2" type="ORF">K505DRAFT_337956</name>
</gene>
<evidence type="ECO:0000313" key="3">
    <source>
        <dbReference type="Proteomes" id="UP000799757"/>
    </source>
</evidence>
<accession>A0A6A6XAT6</accession>
<dbReference type="AlphaFoldDB" id="A0A6A6XAT6"/>
<keyword evidence="3" id="KW-1185">Reference proteome</keyword>
<feature type="region of interest" description="Disordered" evidence="1">
    <location>
        <begin position="78"/>
        <end position="140"/>
    </location>
</feature>
<sequence>MSRPSTDHLHLLSGCIGPHPRLEPQPRLPKIHDVLPNGSASSRVLELPISSPSLAQHSTVTVHGRAQHQQYLPPIINHVLGPSTAHGRAPPPPCPPHNDPVLGPSSLGPSSLRKARTPNETNDHILRPSTAQGRAQIRPYPPHDYVLGLSKVGKARKSNKPPKDQVMDPSKALNTRPLNKAGPDLILSPIGRPDAHIYKSLNTRNEPDAPTFQSPNSKNEADSRAFNIPIVRTETGKEKEANRDERLVIRIANLQNALLRIIPRLDERAIPQNHLPNGGWRPLTARSIDQSVSKTTHPDDVLRYNKVGIIESSTEIHEQSEVLLHKTIQRLKDLGDEHYALEIARQVGNRGCK</sequence>
<organism evidence="2 3">
    <name type="scientific">Melanomma pulvis-pyrius CBS 109.77</name>
    <dbReference type="NCBI Taxonomy" id="1314802"/>
    <lineage>
        <taxon>Eukaryota</taxon>
        <taxon>Fungi</taxon>
        <taxon>Dikarya</taxon>
        <taxon>Ascomycota</taxon>
        <taxon>Pezizomycotina</taxon>
        <taxon>Dothideomycetes</taxon>
        <taxon>Pleosporomycetidae</taxon>
        <taxon>Pleosporales</taxon>
        <taxon>Melanommataceae</taxon>
        <taxon>Melanomma</taxon>
    </lineage>
</organism>
<evidence type="ECO:0000256" key="1">
    <source>
        <dbReference type="SAM" id="MobiDB-lite"/>
    </source>
</evidence>
<feature type="region of interest" description="Disordered" evidence="1">
    <location>
        <begin position="202"/>
        <end position="223"/>
    </location>
</feature>
<feature type="compositionally biased region" description="Basic and acidic residues" evidence="1">
    <location>
        <begin position="1"/>
        <end position="10"/>
    </location>
</feature>
<proteinExistence type="predicted"/>
<feature type="region of interest" description="Disordered" evidence="1">
    <location>
        <begin position="152"/>
        <end position="187"/>
    </location>
</feature>
<protein>
    <submittedName>
        <fullName evidence="2">Uncharacterized protein</fullName>
    </submittedName>
</protein>
<evidence type="ECO:0000313" key="2">
    <source>
        <dbReference type="EMBL" id="KAF2793264.1"/>
    </source>
</evidence>
<name>A0A6A6XAT6_9PLEO</name>